<accession>A0AAU9CZZ5</accession>
<dbReference type="CDD" id="cd07067">
    <property type="entry name" value="HP_PGM_like"/>
    <property type="match status" value="1"/>
</dbReference>
<feature type="active site" description="Tele-phosphohistidine intermediate" evidence="1">
    <location>
        <position position="9"/>
    </location>
</feature>
<dbReference type="EMBL" id="AP026802">
    <property type="protein sequence ID" value="BDR58011.1"/>
    <property type="molecule type" value="Genomic_DNA"/>
</dbReference>
<evidence type="ECO:0000313" key="3">
    <source>
        <dbReference type="EMBL" id="BDR58011.1"/>
    </source>
</evidence>
<dbReference type="PANTHER" id="PTHR48100">
    <property type="entry name" value="BROAD-SPECIFICITY PHOSPHATASE YOR283W-RELATED"/>
    <property type="match status" value="1"/>
</dbReference>
<dbReference type="InterPro" id="IPR013078">
    <property type="entry name" value="His_Pase_superF_clade-1"/>
</dbReference>
<dbReference type="Gene3D" id="3.40.50.1240">
    <property type="entry name" value="Phosphoglycerate mutase-like"/>
    <property type="match status" value="1"/>
</dbReference>
<gene>
    <name evidence="3" type="ORF">XA3_04520</name>
</gene>
<feature type="active site" description="Proton donor/acceptor" evidence="1">
    <location>
        <position position="81"/>
    </location>
</feature>
<dbReference type="GO" id="GO:0005737">
    <property type="term" value="C:cytoplasm"/>
    <property type="evidence" value="ECO:0007669"/>
    <property type="project" value="TreeGrafter"/>
</dbReference>
<dbReference type="SUPFAM" id="SSF53254">
    <property type="entry name" value="Phosphoglycerate mutase-like"/>
    <property type="match status" value="1"/>
</dbReference>
<proteinExistence type="predicted"/>
<dbReference type="SMART" id="SM00855">
    <property type="entry name" value="PGAM"/>
    <property type="match status" value="1"/>
</dbReference>
<feature type="binding site" evidence="2">
    <location>
        <position position="58"/>
    </location>
    <ligand>
        <name>substrate</name>
    </ligand>
</feature>
<evidence type="ECO:0000256" key="2">
    <source>
        <dbReference type="PIRSR" id="PIRSR613078-2"/>
    </source>
</evidence>
<evidence type="ECO:0000313" key="4">
    <source>
        <dbReference type="Proteomes" id="UP001321861"/>
    </source>
</evidence>
<dbReference type="InterPro" id="IPR029033">
    <property type="entry name" value="His_PPase_superfam"/>
</dbReference>
<dbReference type="GO" id="GO:0016791">
    <property type="term" value="F:phosphatase activity"/>
    <property type="evidence" value="ECO:0007669"/>
    <property type="project" value="TreeGrafter"/>
</dbReference>
<dbReference type="InterPro" id="IPR050275">
    <property type="entry name" value="PGM_Phosphatase"/>
</dbReference>
<feature type="binding site" evidence="2">
    <location>
        <begin position="8"/>
        <end position="15"/>
    </location>
    <ligand>
        <name>substrate</name>
    </ligand>
</feature>
<dbReference type="PROSITE" id="PS00175">
    <property type="entry name" value="PG_MUTASE"/>
    <property type="match status" value="1"/>
</dbReference>
<keyword evidence="4" id="KW-1185">Reference proteome</keyword>
<sequence>MKTLYVVRHGETMFNVQHRIQGWSDSPLTEKGIEQAKQVGKYFEDIPLDHAYSSTSERCCDTMELILQERLPYQRLKALKEMNFGILEGETERINPKGPKAYQTFFLPYGGESSNTVGKRMLECLTDLMSQPDNQNVLVVSHAGSSFNFLRMIQDPTEELNKGFSNGSIFVYQFEDQQFKLGKVIRLF</sequence>
<evidence type="ECO:0000256" key="1">
    <source>
        <dbReference type="PIRSR" id="PIRSR613078-1"/>
    </source>
</evidence>
<dbReference type="AlphaFoldDB" id="A0AAU9CZZ5"/>
<dbReference type="RefSeq" id="WP_317635935.1">
    <property type="nucleotide sequence ID" value="NZ_AP026802.1"/>
</dbReference>
<organism evidence="3 4">
    <name type="scientific">Xylocopilactobacillus apicola</name>
    <dbReference type="NCBI Taxonomy" id="2932184"/>
    <lineage>
        <taxon>Bacteria</taxon>
        <taxon>Bacillati</taxon>
        <taxon>Bacillota</taxon>
        <taxon>Bacilli</taxon>
        <taxon>Lactobacillales</taxon>
        <taxon>Lactobacillaceae</taxon>
        <taxon>Xylocopilactobacillus</taxon>
    </lineage>
</organism>
<reference evidence="3 4" key="1">
    <citation type="journal article" date="2023" name="Microbiol. Spectr.">
        <title>Symbiosis of Carpenter Bees with Uncharacterized Lactic Acid Bacteria Showing NAD Auxotrophy.</title>
        <authorList>
            <person name="Kawasaki S."/>
            <person name="Ozawa K."/>
            <person name="Mori T."/>
            <person name="Yamamoto A."/>
            <person name="Ito M."/>
            <person name="Ohkuma M."/>
            <person name="Sakamoto M."/>
            <person name="Matsutani M."/>
        </authorList>
    </citation>
    <scope>NUCLEOTIDE SEQUENCE [LARGE SCALE GENOMIC DNA]</scope>
    <source>
        <strain evidence="3 4">XA3</strain>
    </source>
</reference>
<name>A0AAU9CZZ5_9LACO</name>
<protein>
    <submittedName>
        <fullName evidence="3">Phosphoglycerate mutase</fullName>
    </submittedName>
</protein>
<dbReference type="Pfam" id="PF00300">
    <property type="entry name" value="His_Phos_1"/>
    <property type="match status" value="1"/>
</dbReference>
<dbReference type="InterPro" id="IPR001345">
    <property type="entry name" value="PG/BPGM_mutase_AS"/>
</dbReference>
<dbReference type="Proteomes" id="UP001321861">
    <property type="component" value="Chromosome"/>
</dbReference>
<dbReference type="PANTHER" id="PTHR48100:SF5">
    <property type="entry name" value="HISTIDINE PHOSPHATASE FAMILY PROTEIN"/>
    <property type="match status" value="1"/>
</dbReference>
<dbReference type="KEGG" id="xap:XA3_04520"/>